<proteinExistence type="predicted"/>
<reference evidence="1" key="1">
    <citation type="journal article" date="2019" name="bioRxiv">
        <title>The Genome of the Zebra Mussel, Dreissena polymorpha: A Resource for Invasive Species Research.</title>
        <authorList>
            <person name="McCartney M.A."/>
            <person name="Auch B."/>
            <person name="Kono T."/>
            <person name="Mallez S."/>
            <person name="Zhang Y."/>
            <person name="Obille A."/>
            <person name="Becker A."/>
            <person name="Abrahante J.E."/>
            <person name="Garbe J."/>
            <person name="Badalamenti J.P."/>
            <person name="Herman A."/>
            <person name="Mangelson H."/>
            <person name="Liachko I."/>
            <person name="Sullivan S."/>
            <person name="Sone E.D."/>
            <person name="Koren S."/>
            <person name="Silverstein K.A.T."/>
            <person name="Beckman K.B."/>
            <person name="Gohl D.M."/>
        </authorList>
    </citation>
    <scope>NUCLEOTIDE SEQUENCE</scope>
    <source>
        <strain evidence="1">Duluth1</strain>
        <tissue evidence="1">Whole animal</tissue>
    </source>
</reference>
<dbReference type="Gene3D" id="2.40.10.10">
    <property type="entry name" value="Trypsin-like serine proteases"/>
    <property type="match status" value="1"/>
</dbReference>
<protein>
    <submittedName>
        <fullName evidence="1">Uncharacterized protein</fullName>
    </submittedName>
</protein>
<dbReference type="SUPFAM" id="SSF50494">
    <property type="entry name" value="Trypsin-like serine proteases"/>
    <property type="match status" value="1"/>
</dbReference>
<keyword evidence="2" id="KW-1185">Reference proteome</keyword>
<evidence type="ECO:0000313" key="1">
    <source>
        <dbReference type="EMBL" id="KAH3863768.1"/>
    </source>
</evidence>
<gene>
    <name evidence="1" type="ORF">DPMN_026768</name>
</gene>
<sequence length="65" mass="7023">MTCFSGGVCSEMPHHASVQIVPTYVCADLYNLLPENHTVAIADSFICASTEGRDSCQVDLNIPHL</sequence>
<accession>A0A9D4LSA5</accession>
<reference evidence="1" key="2">
    <citation type="submission" date="2020-11" db="EMBL/GenBank/DDBJ databases">
        <authorList>
            <person name="McCartney M.A."/>
            <person name="Auch B."/>
            <person name="Kono T."/>
            <person name="Mallez S."/>
            <person name="Becker A."/>
            <person name="Gohl D.M."/>
            <person name="Silverstein K.A.T."/>
            <person name="Koren S."/>
            <person name="Bechman K.B."/>
            <person name="Herman A."/>
            <person name="Abrahante J.E."/>
            <person name="Garbe J."/>
        </authorList>
    </citation>
    <scope>NUCLEOTIDE SEQUENCE</scope>
    <source>
        <strain evidence="1">Duluth1</strain>
        <tissue evidence="1">Whole animal</tissue>
    </source>
</reference>
<dbReference type="EMBL" id="JAIWYP010000002">
    <property type="protein sequence ID" value="KAH3863768.1"/>
    <property type="molecule type" value="Genomic_DNA"/>
</dbReference>
<dbReference type="InterPro" id="IPR043504">
    <property type="entry name" value="Peptidase_S1_PA_chymotrypsin"/>
</dbReference>
<name>A0A9D4LSA5_DREPO</name>
<dbReference type="AlphaFoldDB" id="A0A9D4LSA5"/>
<dbReference type="Proteomes" id="UP000828390">
    <property type="component" value="Unassembled WGS sequence"/>
</dbReference>
<dbReference type="InterPro" id="IPR009003">
    <property type="entry name" value="Peptidase_S1_PA"/>
</dbReference>
<evidence type="ECO:0000313" key="2">
    <source>
        <dbReference type="Proteomes" id="UP000828390"/>
    </source>
</evidence>
<comment type="caution">
    <text evidence="1">The sequence shown here is derived from an EMBL/GenBank/DDBJ whole genome shotgun (WGS) entry which is preliminary data.</text>
</comment>
<organism evidence="1 2">
    <name type="scientific">Dreissena polymorpha</name>
    <name type="common">Zebra mussel</name>
    <name type="synonym">Mytilus polymorpha</name>
    <dbReference type="NCBI Taxonomy" id="45954"/>
    <lineage>
        <taxon>Eukaryota</taxon>
        <taxon>Metazoa</taxon>
        <taxon>Spiralia</taxon>
        <taxon>Lophotrochozoa</taxon>
        <taxon>Mollusca</taxon>
        <taxon>Bivalvia</taxon>
        <taxon>Autobranchia</taxon>
        <taxon>Heteroconchia</taxon>
        <taxon>Euheterodonta</taxon>
        <taxon>Imparidentia</taxon>
        <taxon>Neoheterodontei</taxon>
        <taxon>Myida</taxon>
        <taxon>Dreissenoidea</taxon>
        <taxon>Dreissenidae</taxon>
        <taxon>Dreissena</taxon>
    </lineage>
</organism>